<dbReference type="PANTHER" id="PTHR31845:SF19">
    <property type="entry name" value="TRANSCRIPTION FACTOR DOMAIN-CONTAINING PROTEIN"/>
    <property type="match status" value="1"/>
</dbReference>
<organism evidence="7 8">
    <name type="scientific">Fusarium torulosum</name>
    <dbReference type="NCBI Taxonomy" id="33205"/>
    <lineage>
        <taxon>Eukaryota</taxon>
        <taxon>Fungi</taxon>
        <taxon>Dikarya</taxon>
        <taxon>Ascomycota</taxon>
        <taxon>Pezizomycotina</taxon>
        <taxon>Sordariomycetes</taxon>
        <taxon>Hypocreomycetidae</taxon>
        <taxon>Hypocreales</taxon>
        <taxon>Nectriaceae</taxon>
        <taxon>Fusarium</taxon>
    </lineage>
</organism>
<comment type="caution">
    <text evidence="7">The sequence shown here is derived from an EMBL/GenBank/DDBJ whole genome shotgun (WGS) entry which is preliminary data.</text>
</comment>
<comment type="subcellular location">
    <subcellularLocation>
        <location evidence="1">Nucleus</location>
    </subcellularLocation>
</comment>
<sequence>MKCVTSDPASDTCDRCQRLQRHCIFESHRRGLWRRDVTGRREEQTRPADENLADLSPVGQPQGSHHSAESSSGQSLTFQRPALQSRPSESVSASSRSGHSPFSPASFVANYQDTRGLSLGTALNPNRPPEGEPSSHSDSLSSNVQQTINILRTFDPVDTGLISRPSSQNLYEGFFKHFNCLVGLLDPNLYTFSYTRSRSNLLFTMILTISSRIFQPESHRPIRDHAEFLLGRALLACDSAVENIWAIICLYHWKDANDNRGYTLIGFALRMAASADWNMTRRSLSCHAEELDESTELQVRQRRDKHRVWLALSNIDRTSSYFTDRPLSTTVILDHVASRDWMSLTKSTYLLGDGKAVGGHELTLIARKVYESMMETRADSTISSHSIADFETFRNDMSDFNHKIATWGEYWRSVFSTFPNPESFQTPIIYLFRDYMRLYFNSVFLHRMLISESRSLLADEIKRTTSICFSSALGVLQQAIEMGEMDIIYYLWDTAHLMIAYASMMIPKLITQDVDGSIIPRNEALNILTQAASVYDITAKSMGYPESGVYESSMNSVFVQAHLLSAIASRLRNDIAPFENDPTAQGTREDPSSSSMMWIEDQLNRSMLFSDARFHPEQDEYVGLDVQAIEQSDEMDTLIPETYEGLDLMLDNEFINSRYFDMGLLAWGEPGIFIQPH</sequence>
<keyword evidence="2" id="KW-0805">Transcription regulation</keyword>
<feature type="region of interest" description="Disordered" evidence="6">
    <location>
        <begin position="118"/>
        <end position="142"/>
    </location>
</feature>
<dbReference type="PANTHER" id="PTHR31845">
    <property type="entry name" value="FINGER DOMAIN PROTEIN, PUTATIVE-RELATED"/>
    <property type="match status" value="1"/>
</dbReference>
<feature type="region of interest" description="Disordered" evidence="6">
    <location>
        <begin position="38"/>
        <end position="105"/>
    </location>
</feature>
<name>A0AAE8M985_9HYPO</name>
<gene>
    <name evidence="7" type="ORF">FTOL_06346</name>
</gene>
<protein>
    <recommendedName>
        <fullName evidence="9">Transcription factor domain-containing protein</fullName>
    </recommendedName>
</protein>
<keyword evidence="8" id="KW-1185">Reference proteome</keyword>
<dbReference type="AlphaFoldDB" id="A0AAE8M985"/>
<feature type="compositionally biased region" description="Low complexity" evidence="6">
    <location>
        <begin position="85"/>
        <end position="100"/>
    </location>
</feature>
<dbReference type="GO" id="GO:0000981">
    <property type="term" value="F:DNA-binding transcription factor activity, RNA polymerase II-specific"/>
    <property type="evidence" value="ECO:0007669"/>
    <property type="project" value="TreeGrafter"/>
</dbReference>
<evidence type="ECO:0000313" key="8">
    <source>
        <dbReference type="Proteomes" id="UP001187734"/>
    </source>
</evidence>
<feature type="compositionally biased region" description="Low complexity" evidence="6">
    <location>
        <begin position="62"/>
        <end position="75"/>
    </location>
</feature>
<dbReference type="CDD" id="cd12148">
    <property type="entry name" value="fungal_TF_MHR"/>
    <property type="match status" value="1"/>
</dbReference>
<feature type="compositionally biased region" description="Basic and acidic residues" evidence="6">
    <location>
        <begin position="38"/>
        <end position="49"/>
    </location>
</feature>
<evidence type="ECO:0000256" key="4">
    <source>
        <dbReference type="ARBA" id="ARBA00023163"/>
    </source>
</evidence>
<proteinExistence type="predicted"/>
<dbReference type="GO" id="GO:0005634">
    <property type="term" value="C:nucleus"/>
    <property type="evidence" value="ECO:0007669"/>
    <property type="project" value="UniProtKB-SubCell"/>
</dbReference>
<evidence type="ECO:0000313" key="7">
    <source>
        <dbReference type="EMBL" id="SPJ77919.1"/>
    </source>
</evidence>
<evidence type="ECO:0000256" key="6">
    <source>
        <dbReference type="SAM" id="MobiDB-lite"/>
    </source>
</evidence>
<dbReference type="InterPro" id="IPR051089">
    <property type="entry name" value="prtT"/>
</dbReference>
<evidence type="ECO:0000256" key="2">
    <source>
        <dbReference type="ARBA" id="ARBA00023015"/>
    </source>
</evidence>
<evidence type="ECO:0000256" key="5">
    <source>
        <dbReference type="ARBA" id="ARBA00023242"/>
    </source>
</evidence>
<evidence type="ECO:0000256" key="3">
    <source>
        <dbReference type="ARBA" id="ARBA00023125"/>
    </source>
</evidence>
<keyword evidence="4" id="KW-0804">Transcription</keyword>
<accession>A0AAE8M985</accession>
<dbReference type="GO" id="GO:0000976">
    <property type="term" value="F:transcription cis-regulatory region binding"/>
    <property type="evidence" value="ECO:0007669"/>
    <property type="project" value="TreeGrafter"/>
</dbReference>
<reference evidence="7" key="1">
    <citation type="submission" date="2018-03" db="EMBL/GenBank/DDBJ databases">
        <authorList>
            <person name="Guldener U."/>
        </authorList>
    </citation>
    <scope>NUCLEOTIDE SEQUENCE</scope>
</reference>
<dbReference type="EMBL" id="ONZP01000211">
    <property type="protein sequence ID" value="SPJ77919.1"/>
    <property type="molecule type" value="Genomic_DNA"/>
</dbReference>
<evidence type="ECO:0000256" key="1">
    <source>
        <dbReference type="ARBA" id="ARBA00004123"/>
    </source>
</evidence>
<evidence type="ECO:0008006" key="9">
    <source>
        <dbReference type="Google" id="ProtNLM"/>
    </source>
</evidence>
<keyword evidence="3" id="KW-0238">DNA-binding</keyword>
<keyword evidence="5" id="KW-0539">Nucleus</keyword>
<dbReference type="Proteomes" id="UP001187734">
    <property type="component" value="Unassembled WGS sequence"/>
</dbReference>